<keyword evidence="4 7" id="KW-0812">Transmembrane</keyword>
<dbReference type="InterPro" id="IPR050638">
    <property type="entry name" value="AA-Vitamin_Transporters"/>
</dbReference>
<dbReference type="PANTHER" id="PTHR32322">
    <property type="entry name" value="INNER MEMBRANE TRANSPORTER"/>
    <property type="match status" value="1"/>
</dbReference>
<feature type="transmembrane region" description="Helical" evidence="7">
    <location>
        <begin position="156"/>
        <end position="174"/>
    </location>
</feature>
<dbReference type="RefSeq" id="WP_258384497.1">
    <property type="nucleotide sequence ID" value="NZ_CP091430.1"/>
</dbReference>
<feature type="transmembrane region" description="Helical" evidence="7">
    <location>
        <begin position="70"/>
        <end position="90"/>
    </location>
</feature>
<evidence type="ECO:0000259" key="8">
    <source>
        <dbReference type="Pfam" id="PF00892"/>
    </source>
</evidence>
<evidence type="ECO:0000256" key="2">
    <source>
        <dbReference type="ARBA" id="ARBA00007362"/>
    </source>
</evidence>
<dbReference type="Proteomes" id="UP001057877">
    <property type="component" value="Chromosome"/>
</dbReference>
<feature type="transmembrane region" description="Helical" evidence="7">
    <location>
        <begin position="102"/>
        <end position="119"/>
    </location>
</feature>
<organism evidence="9 10">
    <name type="scientific">Paenibacillus spongiae</name>
    <dbReference type="NCBI Taxonomy" id="2909671"/>
    <lineage>
        <taxon>Bacteria</taxon>
        <taxon>Bacillati</taxon>
        <taxon>Bacillota</taxon>
        <taxon>Bacilli</taxon>
        <taxon>Bacillales</taxon>
        <taxon>Paenibacillaceae</taxon>
        <taxon>Paenibacillus</taxon>
    </lineage>
</organism>
<comment type="similarity">
    <text evidence="2">Belongs to the EamA transporter family.</text>
</comment>
<feature type="transmembrane region" description="Helical" evidence="7">
    <location>
        <begin position="126"/>
        <end position="144"/>
    </location>
</feature>
<feature type="transmembrane region" description="Helical" evidence="7">
    <location>
        <begin position="257"/>
        <end position="274"/>
    </location>
</feature>
<sequence length="323" mass="35410">MTNRNELKLAYFAAVLNAVIVGFSFLFTKMALEHARPMDTLMYRFAVSFAVISIPVMFGRVKLNYRGKPLFKALLLATMYPLGFFTFQTFGLQSASSSEGGILYAFTPVLTMLLAYVFLKEVTTRLQMLSIFLSVFGVVFIFAMKGSGIAVSNMTGLILLFLSCLAFAGYSVLARSLLKTFSPAEISYMTLGIGFVTFLVISLTDHATAGTLDTLFEPLASSSFIVSILYLSVLSSLLTALMSNYALSKIEASNMSVFSNLSTVVSIAAGAMFLQEEVTVYAVIGSLLIIMGVIGTSRFKRTVPAPRTFHPDRQKFYEDKKIV</sequence>
<keyword evidence="3" id="KW-1003">Cell membrane</keyword>
<feature type="transmembrane region" description="Helical" evidence="7">
    <location>
        <begin position="40"/>
        <end position="58"/>
    </location>
</feature>
<evidence type="ECO:0000256" key="1">
    <source>
        <dbReference type="ARBA" id="ARBA00004651"/>
    </source>
</evidence>
<feature type="transmembrane region" description="Helical" evidence="7">
    <location>
        <begin position="280"/>
        <end position="299"/>
    </location>
</feature>
<protein>
    <submittedName>
        <fullName evidence="9">DMT family transporter</fullName>
    </submittedName>
</protein>
<dbReference type="InterPro" id="IPR037185">
    <property type="entry name" value="EmrE-like"/>
</dbReference>
<evidence type="ECO:0000313" key="10">
    <source>
        <dbReference type="Proteomes" id="UP001057877"/>
    </source>
</evidence>
<evidence type="ECO:0000313" key="9">
    <source>
        <dbReference type="EMBL" id="UVI28409.1"/>
    </source>
</evidence>
<feature type="transmembrane region" description="Helical" evidence="7">
    <location>
        <begin position="224"/>
        <end position="245"/>
    </location>
</feature>
<dbReference type="SUPFAM" id="SSF103481">
    <property type="entry name" value="Multidrug resistance efflux transporter EmrE"/>
    <property type="match status" value="2"/>
</dbReference>
<dbReference type="Gene3D" id="1.10.3730.20">
    <property type="match status" value="1"/>
</dbReference>
<feature type="domain" description="EamA" evidence="8">
    <location>
        <begin position="9"/>
        <end position="142"/>
    </location>
</feature>
<dbReference type="PANTHER" id="PTHR32322:SF18">
    <property type="entry name" value="S-ADENOSYLMETHIONINE_S-ADENOSYLHOMOCYSTEINE TRANSPORTER"/>
    <property type="match status" value="1"/>
</dbReference>
<evidence type="ECO:0000256" key="3">
    <source>
        <dbReference type="ARBA" id="ARBA00022475"/>
    </source>
</evidence>
<name>A0ABY5S411_9BACL</name>
<feature type="transmembrane region" description="Helical" evidence="7">
    <location>
        <begin position="186"/>
        <end position="204"/>
    </location>
</feature>
<keyword evidence="6 7" id="KW-0472">Membrane</keyword>
<dbReference type="InterPro" id="IPR000620">
    <property type="entry name" value="EamA_dom"/>
</dbReference>
<reference evidence="9" key="1">
    <citation type="submission" date="2022-01" db="EMBL/GenBank/DDBJ databases">
        <title>Paenibacillus spongiae sp. nov., isolated from marine sponge.</title>
        <authorList>
            <person name="Li Z."/>
            <person name="Zhang M."/>
        </authorList>
    </citation>
    <scope>NUCLEOTIDE SEQUENCE</scope>
    <source>
        <strain evidence="9">PHS-Z3</strain>
    </source>
</reference>
<evidence type="ECO:0000256" key="7">
    <source>
        <dbReference type="SAM" id="Phobius"/>
    </source>
</evidence>
<keyword evidence="5 7" id="KW-1133">Transmembrane helix</keyword>
<evidence type="ECO:0000256" key="4">
    <source>
        <dbReference type="ARBA" id="ARBA00022692"/>
    </source>
</evidence>
<feature type="domain" description="EamA" evidence="8">
    <location>
        <begin position="155"/>
        <end position="297"/>
    </location>
</feature>
<proteinExistence type="inferred from homology"/>
<keyword evidence="10" id="KW-1185">Reference proteome</keyword>
<comment type="subcellular location">
    <subcellularLocation>
        <location evidence="1">Cell membrane</location>
        <topology evidence="1">Multi-pass membrane protein</topology>
    </subcellularLocation>
</comment>
<dbReference type="Pfam" id="PF00892">
    <property type="entry name" value="EamA"/>
    <property type="match status" value="2"/>
</dbReference>
<gene>
    <name evidence="9" type="ORF">L1F29_23560</name>
</gene>
<evidence type="ECO:0000256" key="6">
    <source>
        <dbReference type="ARBA" id="ARBA00023136"/>
    </source>
</evidence>
<dbReference type="EMBL" id="CP091430">
    <property type="protein sequence ID" value="UVI28409.1"/>
    <property type="molecule type" value="Genomic_DNA"/>
</dbReference>
<evidence type="ECO:0000256" key="5">
    <source>
        <dbReference type="ARBA" id="ARBA00022989"/>
    </source>
</evidence>
<feature type="transmembrane region" description="Helical" evidence="7">
    <location>
        <begin position="9"/>
        <end position="28"/>
    </location>
</feature>
<accession>A0ABY5S411</accession>